<dbReference type="AlphaFoldDB" id="A0A840XZV1"/>
<dbReference type="EMBL" id="JACIJD010000010">
    <property type="protein sequence ID" value="MBB5694378.1"/>
    <property type="molecule type" value="Genomic_DNA"/>
</dbReference>
<evidence type="ECO:0000256" key="1">
    <source>
        <dbReference type="ARBA" id="ARBA00023172"/>
    </source>
</evidence>
<name>A0A840XZV1_9PROT</name>
<dbReference type="Proteomes" id="UP000580654">
    <property type="component" value="Unassembled WGS sequence"/>
</dbReference>
<evidence type="ECO:0000313" key="2">
    <source>
        <dbReference type="EMBL" id="MBB5694378.1"/>
    </source>
</evidence>
<organism evidence="2 3">
    <name type="scientific">Muricoccus pecuniae</name>
    <dbReference type="NCBI Taxonomy" id="693023"/>
    <lineage>
        <taxon>Bacteria</taxon>
        <taxon>Pseudomonadati</taxon>
        <taxon>Pseudomonadota</taxon>
        <taxon>Alphaproteobacteria</taxon>
        <taxon>Acetobacterales</taxon>
        <taxon>Roseomonadaceae</taxon>
        <taxon>Muricoccus</taxon>
    </lineage>
</organism>
<comment type="caution">
    <text evidence="2">The sequence shown here is derived from an EMBL/GenBank/DDBJ whole genome shotgun (WGS) entry which is preliminary data.</text>
</comment>
<protein>
    <submittedName>
        <fullName evidence="2">Integrase</fullName>
    </submittedName>
</protein>
<keyword evidence="1" id="KW-0233">DNA recombination</keyword>
<accession>A0A840XZV1</accession>
<sequence>MSDHAALLYPRPGEPAFDDDAAFEKIPIFPGHQSDVPVRAGDREWTLPLAWHREYETRPLSYLTFKFNLSNKRGQDEAVRSAELCVKRCFYLIVFHSRRPLSLTTLRGRLKILKSFGKRAVKEGKALAELDYADLLAAIGCLPWKDRQAVASVYHQLRLWRAATPKTYSMFVPPPSVESLCDDDSYNGLDTENVRDDEGEPLSRTYQPFSDAFVTAAGEFCLSVLDELQPAVVTCLREVMSVQEEDRIEALPGILAGRKWPLELEVTGEQQLRGVGHLCQLACIFILSLVLGPRWSEVSALPLDAVKGSNIKPDGRTLWGLTFKLSQSSGGEWRDWPISKRLADYLNAQRDYVQLLEGEGFRYLWRNHSSIWGSGQPLRQIHTPLVKFADKYGFAELTDGNVHHHRFRKTTARLIVIALHGGPMVLRRLFGHEHLAMTLRYILANESILIELREIAEEEHRRAAAPFIEKKDKLVGGGAKGWAAGIEAVVALADVFVPDGARDQGKVTTDDIIDVVASGPDGLSLKQIIPGLVACFKPRDEPGLCCKHNEQPNVSKCQAECMWHLVMPEYREAARASVASSIVHLRGKDVGSPHWVHYSHVIREKLALFPDLAAEFVNDPIVVDVLNREEVHHAAG</sequence>
<dbReference type="InterPro" id="IPR011010">
    <property type="entry name" value="DNA_brk_join_enz"/>
</dbReference>
<dbReference type="GO" id="GO:0015074">
    <property type="term" value="P:DNA integration"/>
    <property type="evidence" value="ECO:0007669"/>
    <property type="project" value="InterPro"/>
</dbReference>
<dbReference type="RefSeq" id="WP_184518394.1">
    <property type="nucleotide sequence ID" value="NZ_JACIJD010000010.1"/>
</dbReference>
<evidence type="ECO:0000313" key="3">
    <source>
        <dbReference type="Proteomes" id="UP000580654"/>
    </source>
</evidence>
<proteinExistence type="predicted"/>
<dbReference type="GO" id="GO:0006310">
    <property type="term" value="P:DNA recombination"/>
    <property type="evidence" value="ECO:0007669"/>
    <property type="project" value="UniProtKB-KW"/>
</dbReference>
<dbReference type="InterPro" id="IPR013762">
    <property type="entry name" value="Integrase-like_cat_sf"/>
</dbReference>
<dbReference type="SUPFAM" id="SSF56349">
    <property type="entry name" value="DNA breaking-rejoining enzymes"/>
    <property type="match status" value="1"/>
</dbReference>
<gene>
    <name evidence="2" type="ORF">FHS87_002424</name>
</gene>
<reference evidence="2 3" key="1">
    <citation type="submission" date="2020-08" db="EMBL/GenBank/DDBJ databases">
        <title>Genomic Encyclopedia of Type Strains, Phase IV (KMG-IV): sequencing the most valuable type-strain genomes for metagenomic binning, comparative biology and taxonomic classification.</title>
        <authorList>
            <person name="Goeker M."/>
        </authorList>
    </citation>
    <scope>NUCLEOTIDE SEQUENCE [LARGE SCALE GENOMIC DNA]</scope>
    <source>
        <strain evidence="2 3">DSM 25622</strain>
    </source>
</reference>
<keyword evidence="3" id="KW-1185">Reference proteome</keyword>
<dbReference type="GO" id="GO:0003677">
    <property type="term" value="F:DNA binding"/>
    <property type="evidence" value="ECO:0007669"/>
    <property type="project" value="InterPro"/>
</dbReference>
<dbReference type="Gene3D" id="1.10.443.10">
    <property type="entry name" value="Intergrase catalytic core"/>
    <property type="match status" value="1"/>
</dbReference>